<proteinExistence type="predicted"/>
<gene>
    <name evidence="1" type="ORF">LTR09_000538</name>
</gene>
<reference evidence="1" key="1">
    <citation type="submission" date="2023-04" db="EMBL/GenBank/DDBJ databases">
        <title>Black Yeasts Isolated from many extreme environments.</title>
        <authorList>
            <person name="Coleine C."/>
            <person name="Stajich J.E."/>
            <person name="Selbmann L."/>
        </authorList>
    </citation>
    <scope>NUCLEOTIDE SEQUENCE</scope>
    <source>
        <strain evidence="1">CCFEE 5312</strain>
    </source>
</reference>
<sequence length="260" mass="29435">MVLRPRKSLGKLSAWLSKIPRVQDKDGRCLMIWIFLSPTSSEDPDKAHYRSTLERIRNALRMLENVLAVLHLTNVSPTALPRGYSSVTARSSQDSLLVHARHEDTGTTLLEVNGLLEKANSTSATEGLLRWSIKAYELTQVFEPRTSKGYNGSCMVTVSIEPGDSQSSDIDRWYRKEQLPMLGETSPALFLRCRRYRHIAETSVDRGGPTTDLLAVHEYRSVKALFQHSLDKGPVLEETEWSKKVLGNAKRVERTIWEVK</sequence>
<accession>A0AAJ0GJU4</accession>
<evidence type="ECO:0000313" key="2">
    <source>
        <dbReference type="Proteomes" id="UP001271007"/>
    </source>
</evidence>
<name>A0AAJ0GJU4_9PEZI</name>
<comment type="caution">
    <text evidence="1">The sequence shown here is derived from an EMBL/GenBank/DDBJ whole genome shotgun (WGS) entry which is preliminary data.</text>
</comment>
<dbReference type="AlphaFoldDB" id="A0AAJ0GJU4"/>
<protein>
    <submittedName>
        <fullName evidence="1">Uncharacterized protein</fullName>
    </submittedName>
</protein>
<keyword evidence="2" id="KW-1185">Reference proteome</keyword>
<dbReference type="Proteomes" id="UP001271007">
    <property type="component" value="Unassembled WGS sequence"/>
</dbReference>
<organism evidence="1 2">
    <name type="scientific">Extremus antarcticus</name>
    <dbReference type="NCBI Taxonomy" id="702011"/>
    <lineage>
        <taxon>Eukaryota</taxon>
        <taxon>Fungi</taxon>
        <taxon>Dikarya</taxon>
        <taxon>Ascomycota</taxon>
        <taxon>Pezizomycotina</taxon>
        <taxon>Dothideomycetes</taxon>
        <taxon>Dothideomycetidae</taxon>
        <taxon>Mycosphaerellales</taxon>
        <taxon>Extremaceae</taxon>
        <taxon>Extremus</taxon>
    </lineage>
</organism>
<dbReference type="EMBL" id="JAWDJX010000001">
    <property type="protein sequence ID" value="KAK3058972.1"/>
    <property type="molecule type" value="Genomic_DNA"/>
</dbReference>
<evidence type="ECO:0000313" key="1">
    <source>
        <dbReference type="EMBL" id="KAK3058972.1"/>
    </source>
</evidence>